<dbReference type="RefSeq" id="WP_106703595.1">
    <property type="nucleotide sequence ID" value="NZ_CP027666.1"/>
</dbReference>
<dbReference type="Gene3D" id="3.30.360.10">
    <property type="entry name" value="Dihydrodipicolinate Reductase, domain 2"/>
    <property type="match status" value="1"/>
</dbReference>
<sequence>MFSDPASRPALAHSAATGAPLRVGMIGIGTVGIGTWRVLQRNQTAIAGRAGRAIEILAVAARNLTRAAQLLGDAPGVALTSDPLQLATRPDIDVLVEVAGGTGPAREWVLAAIAHGKHVVTANKALLAEHGNEIFAAAHQRGVAVAYEGAVAVSIPIVKALREGLAANQVEWVADIVNGTTNFILTRMREAGLGFDEALAEAQALGYAEADPSFDVDGIDAAHKTALLAANAFGMPVRFSQAHVEGIRALQAVDVACAERLGYRVKLLGIARLQDAGVQLRVHPALVPADHLLAAVNGAMNGVLVKGDASGITMHYGAGAGSETTASAVIADLIDMARQTLDGRRPCVPGLAFHPHAQVDRPVLPMASVRTAHYLRVPLARREAMAELAAALGARGVTPVTMSVHVQPSGAHAGLHALIVTAPVADGVAQHAAGQMEGLSACCGPVARLRIERLD</sequence>
<proteinExistence type="inferred from homology"/>
<evidence type="ECO:0000256" key="3">
    <source>
        <dbReference type="ARBA" id="ARBA00006753"/>
    </source>
</evidence>
<dbReference type="EMBL" id="CP027666">
    <property type="protein sequence ID" value="AVO35046.1"/>
    <property type="molecule type" value="Genomic_DNA"/>
</dbReference>
<dbReference type="Gene3D" id="3.40.50.720">
    <property type="entry name" value="NAD(P)-binding Rossmann-like Domain"/>
    <property type="match status" value="1"/>
</dbReference>
<dbReference type="Proteomes" id="UP000239709">
    <property type="component" value="Chromosome"/>
</dbReference>
<evidence type="ECO:0000256" key="1">
    <source>
        <dbReference type="ARBA" id="ARBA00005056"/>
    </source>
</evidence>
<dbReference type="PIRSF" id="PIRSF000098">
    <property type="entry name" value="Homoser_dehydrog"/>
    <property type="match status" value="1"/>
</dbReference>
<dbReference type="PROSITE" id="PS01042">
    <property type="entry name" value="HOMOSER_DHGENASE"/>
    <property type="match status" value="1"/>
</dbReference>
<dbReference type="PANTHER" id="PTHR43331:SF1">
    <property type="entry name" value="HOMOSERINE DEHYDROGENASE"/>
    <property type="match status" value="1"/>
</dbReference>
<feature type="domain" description="Aspartate/homoserine dehydrogenase NAD-binding" evidence="14">
    <location>
        <begin position="27"/>
        <end position="148"/>
    </location>
</feature>
<keyword evidence="11" id="KW-0521">NADP</keyword>
<keyword evidence="7" id="KW-0791">Threonine biosynthesis</keyword>
<dbReference type="EC" id="1.1.1.3" evidence="4"/>
<dbReference type="SUPFAM" id="SSF55347">
    <property type="entry name" value="Glyceraldehyde-3-phosphate dehydrogenase-like, C-terminal domain"/>
    <property type="match status" value="1"/>
</dbReference>
<reference evidence="15 16" key="1">
    <citation type="submission" date="2018-03" db="EMBL/GenBank/DDBJ databases">
        <title>Genome sequencing of Ottowia sp.</title>
        <authorList>
            <person name="Kim S.-J."/>
            <person name="Heo J."/>
            <person name="Kwon S.-W."/>
        </authorList>
    </citation>
    <scope>NUCLEOTIDE SEQUENCE [LARGE SCALE GENOMIC DNA]</scope>
    <source>
        <strain evidence="15 16">KADR8-3</strain>
    </source>
</reference>
<feature type="binding site" evidence="11">
    <location>
        <position position="124"/>
    </location>
    <ligand>
        <name>NADPH</name>
        <dbReference type="ChEBI" id="CHEBI:57783"/>
    </ligand>
</feature>
<dbReference type="AlphaFoldDB" id="A0A2S0MGT8"/>
<evidence type="ECO:0000256" key="7">
    <source>
        <dbReference type="ARBA" id="ARBA00022697"/>
    </source>
</evidence>
<dbReference type="GO" id="GO:0050661">
    <property type="term" value="F:NADP binding"/>
    <property type="evidence" value="ECO:0007669"/>
    <property type="project" value="InterPro"/>
</dbReference>
<evidence type="ECO:0000259" key="14">
    <source>
        <dbReference type="Pfam" id="PF03447"/>
    </source>
</evidence>
<evidence type="ECO:0000256" key="10">
    <source>
        <dbReference type="PIRSR" id="PIRSR000098-1"/>
    </source>
</evidence>
<dbReference type="KEGG" id="otk:C6570_12975"/>
<feature type="binding site" evidence="11">
    <location>
        <position position="209"/>
    </location>
    <ligand>
        <name>L-homoserine</name>
        <dbReference type="ChEBI" id="CHEBI:57476"/>
    </ligand>
</feature>
<dbReference type="Gene3D" id="3.30.70.260">
    <property type="match status" value="1"/>
</dbReference>
<comment type="similarity">
    <text evidence="3 12">Belongs to the homoserine dehydrogenase family.</text>
</comment>
<comment type="pathway">
    <text evidence="2">Amino-acid biosynthesis; L-methionine biosynthesis via de novo pathway; L-homoserine from L-aspartate: step 3/3.</text>
</comment>
<evidence type="ECO:0000256" key="8">
    <source>
        <dbReference type="ARBA" id="ARBA00023002"/>
    </source>
</evidence>
<dbReference type="Pfam" id="PF00742">
    <property type="entry name" value="Homoserine_dh"/>
    <property type="match status" value="1"/>
</dbReference>
<dbReference type="UniPathway" id="UPA00051">
    <property type="reaction ID" value="UER00465"/>
</dbReference>
<feature type="domain" description="Homoserine dehydrogenase catalytic" evidence="13">
    <location>
        <begin position="156"/>
        <end position="334"/>
    </location>
</feature>
<dbReference type="FunFam" id="3.30.360.10:FF:000005">
    <property type="entry name" value="Homoserine dehydrogenase"/>
    <property type="match status" value="1"/>
</dbReference>
<comment type="pathway">
    <text evidence="1">Amino-acid biosynthesis; L-threonine biosynthesis; L-threonine from L-aspartate: step 3/5.</text>
</comment>
<protein>
    <recommendedName>
        <fullName evidence="5">Homoserine dehydrogenase</fullName>
        <ecNumber evidence="4">1.1.1.3</ecNumber>
    </recommendedName>
</protein>
<dbReference type="UniPathway" id="UPA00050">
    <property type="reaction ID" value="UER00063"/>
</dbReference>
<dbReference type="InterPro" id="IPR016204">
    <property type="entry name" value="HDH"/>
</dbReference>
<evidence type="ECO:0000313" key="16">
    <source>
        <dbReference type="Proteomes" id="UP000239709"/>
    </source>
</evidence>
<dbReference type="InterPro" id="IPR001342">
    <property type="entry name" value="HDH_cat"/>
</dbReference>
<dbReference type="InterPro" id="IPR005106">
    <property type="entry name" value="Asp/hSer_DH_NAD-bd"/>
</dbReference>
<feature type="active site" description="Proton donor" evidence="10">
    <location>
        <position position="224"/>
    </location>
</feature>
<keyword evidence="6" id="KW-0028">Amino-acid biosynthesis</keyword>
<dbReference type="Pfam" id="PF03447">
    <property type="entry name" value="NAD_binding_3"/>
    <property type="match status" value="1"/>
</dbReference>
<dbReference type="GO" id="GO:0004412">
    <property type="term" value="F:homoserine dehydrogenase activity"/>
    <property type="evidence" value="ECO:0007669"/>
    <property type="project" value="UniProtKB-EC"/>
</dbReference>
<evidence type="ECO:0000256" key="12">
    <source>
        <dbReference type="RuleBase" id="RU004171"/>
    </source>
</evidence>
<name>A0A2S0MGT8_9BURK</name>
<accession>A0A2S0MGT8</accession>
<evidence type="ECO:0000256" key="2">
    <source>
        <dbReference type="ARBA" id="ARBA00005062"/>
    </source>
</evidence>
<keyword evidence="16" id="KW-1185">Reference proteome</keyword>
<evidence type="ECO:0000256" key="9">
    <source>
        <dbReference type="ARBA" id="ARBA00023167"/>
    </source>
</evidence>
<gene>
    <name evidence="15" type="ORF">C6570_12975</name>
</gene>
<dbReference type="SUPFAM" id="SSF51735">
    <property type="entry name" value="NAD(P)-binding Rossmann-fold domains"/>
    <property type="match status" value="1"/>
</dbReference>
<evidence type="ECO:0000256" key="4">
    <source>
        <dbReference type="ARBA" id="ARBA00013213"/>
    </source>
</evidence>
<evidence type="ECO:0000256" key="11">
    <source>
        <dbReference type="PIRSR" id="PIRSR000098-2"/>
    </source>
</evidence>
<evidence type="ECO:0000259" key="13">
    <source>
        <dbReference type="Pfam" id="PF00742"/>
    </source>
</evidence>
<evidence type="ECO:0000256" key="5">
    <source>
        <dbReference type="ARBA" id="ARBA00013376"/>
    </source>
</evidence>
<keyword evidence="9" id="KW-0486">Methionine biosynthesis</keyword>
<evidence type="ECO:0000256" key="6">
    <source>
        <dbReference type="ARBA" id="ARBA00022605"/>
    </source>
</evidence>
<dbReference type="PANTHER" id="PTHR43331">
    <property type="entry name" value="HOMOSERINE DEHYDROGENASE"/>
    <property type="match status" value="1"/>
</dbReference>
<dbReference type="InterPro" id="IPR036291">
    <property type="entry name" value="NAD(P)-bd_dom_sf"/>
</dbReference>
<dbReference type="NCBIfam" id="NF004976">
    <property type="entry name" value="PRK06349.1"/>
    <property type="match status" value="1"/>
</dbReference>
<keyword evidence="8" id="KW-0560">Oxidoreductase</keyword>
<organism evidence="15 16">
    <name type="scientific">Ottowia oryzae</name>
    <dbReference type="NCBI Taxonomy" id="2109914"/>
    <lineage>
        <taxon>Bacteria</taxon>
        <taxon>Pseudomonadati</taxon>
        <taxon>Pseudomonadota</taxon>
        <taxon>Betaproteobacteria</taxon>
        <taxon>Burkholderiales</taxon>
        <taxon>Comamonadaceae</taxon>
        <taxon>Ottowia</taxon>
    </lineage>
</organism>
<dbReference type="GO" id="GO:0009088">
    <property type="term" value="P:threonine biosynthetic process"/>
    <property type="evidence" value="ECO:0007669"/>
    <property type="project" value="UniProtKB-UniPathway"/>
</dbReference>
<dbReference type="InterPro" id="IPR019811">
    <property type="entry name" value="HDH_CS"/>
</dbReference>
<dbReference type="OrthoDB" id="9808167at2"/>
<evidence type="ECO:0000313" key="15">
    <source>
        <dbReference type="EMBL" id="AVO35046.1"/>
    </source>
</evidence>
<dbReference type="GO" id="GO:0009086">
    <property type="term" value="P:methionine biosynthetic process"/>
    <property type="evidence" value="ECO:0007669"/>
    <property type="project" value="UniProtKB-KW"/>
</dbReference>